<evidence type="ECO:0000259" key="1">
    <source>
        <dbReference type="SMART" id="SM00481"/>
    </source>
</evidence>
<dbReference type="SMART" id="SM00481">
    <property type="entry name" value="POLIIIAc"/>
    <property type="match status" value="1"/>
</dbReference>
<keyword evidence="3" id="KW-1185">Reference proteome</keyword>
<dbReference type="GO" id="GO:0035312">
    <property type="term" value="F:5'-3' DNA exonuclease activity"/>
    <property type="evidence" value="ECO:0007669"/>
    <property type="project" value="TreeGrafter"/>
</dbReference>
<dbReference type="OrthoDB" id="9804333at2"/>
<dbReference type="HOGENOM" id="CLU_067347_0_0_6"/>
<reference evidence="2 3" key="2">
    <citation type="submission" date="2011-11" db="EMBL/GenBank/DDBJ databases">
        <authorList>
            <consortium name="US DOE Joint Genome Institute"/>
            <person name="Lucas S."/>
            <person name="Han J."/>
            <person name="Lapidus A."/>
            <person name="Cheng J.-F."/>
            <person name="Goodwin L."/>
            <person name="Pitluck S."/>
            <person name="Peters L."/>
            <person name="Ovchinnikova G."/>
            <person name="Zhang X."/>
            <person name="Detter J.C."/>
            <person name="Han C."/>
            <person name="Tapia R."/>
            <person name="Land M."/>
            <person name="Hauser L."/>
            <person name="Kyrpides N."/>
            <person name="Ivanova N."/>
            <person name="Pagani I."/>
            <person name="Vogl K."/>
            <person name="Liu Z."/>
            <person name="Overmann J."/>
            <person name="Frigaard N.-U."/>
            <person name="Bryant D."/>
            <person name="Woyke T."/>
        </authorList>
    </citation>
    <scope>NUCLEOTIDE SEQUENCE [LARGE SCALE GENOMIC DNA]</scope>
    <source>
        <strain evidence="2 3">970</strain>
    </source>
</reference>
<evidence type="ECO:0000313" key="3">
    <source>
        <dbReference type="Proteomes" id="UP000002964"/>
    </source>
</evidence>
<accession>H8Z6G6</accession>
<dbReference type="PANTHER" id="PTHR42924">
    <property type="entry name" value="EXONUCLEASE"/>
    <property type="match status" value="1"/>
</dbReference>
<dbReference type="STRING" id="631362.Thi970DRAFT_03254"/>
<dbReference type="GO" id="GO:0004534">
    <property type="term" value="F:5'-3' RNA exonuclease activity"/>
    <property type="evidence" value="ECO:0007669"/>
    <property type="project" value="TreeGrafter"/>
</dbReference>
<sequence>MFKSPDLHTHSTASDGTLSPEQLVARAAAADVTMLALTDHDTLAGIPEARQAANRCGLQLVPGVEISVTWQNQTVHIIGLGVDTNNPELNQGLESLRTFRLWRAKEIGLRLDKAGYAGAYEGAKALSNGRLLGRTHFARFLVARGAADDMRGVFKHFLVKGKPGHVRGEWAALSDAVGWICAAGGQAVIAHPARYGLTRSKLLRLISEFKTAGGTGIEVVSGSHSRDEYFVFARHAREQGLLASAGSDFHSPEQPWIELGRLPALPEGCTPIWHDWPDAPGITHTDSPLASAAA</sequence>
<dbReference type="SUPFAM" id="SSF89550">
    <property type="entry name" value="PHP domain-like"/>
    <property type="match status" value="1"/>
</dbReference>
<dbReference type="CDD" id="cd07438">
    <property type="entry name" value="PHP_HisPPase_AMP"/>
    <property type="match status" value="1"/>
</dbReference>
<protein>
    <submittedName>
        <fullName evidence="2">Putative metal-dependent phosphoesterase, PHP family</fullName>
    </submittedName>
</protein>
<name>H8Z6G6_9GAMM</name>
<feature type="domain" description="Polymerase/histidinol phosphatase N-terminal" evidence="1">
    <location>
        <begin position="5"/>
        <end position="70"/>
    </location>
</feature>
<proteinExistence type="predicted"/>
<dbReference type="InterPro" id="IPR004013">
    <property type="entry name" value="PHP_dom"/>
</dbReference>
<dbReference type="RefSeq" id="WP_009150069.1">
    <property type="nucleotide sequence ID" value="NZ_CP121471.1"/>
</dbReference>
<dbReference type="AlphaFoldDB" id="H8Z6G6"/>
<organism evidence="2 3">
    <name type="scientific">Thiorhodovibrio frisius</name>
    <dbReference type="NCBI Taxonomy" id="631362"/>
    <lineage>
        <taxon>Bacteria</taxon>
        <taxon>Pseudomonadati</taxon>
        <taxon>Pseudomonadota</taxon>
        <taxon>Gammaproteobacteria</taxon>
        <taxon>Chromatiales</taxon>
        <taxon>Chromatiaceae</taxon>
        <taxon>Thiorhodovibrio</taxon>
    </lineage>
</organism>
<dbReference type="Pfam" id="PF02811">
    <property type="entry name" value="PHP"/>
    <property type="match status" value="1"/>
</dbReference>
<dbReference type="EMBL" id="JH603170">
    <property type="protein sequence ID" value="EIC19664.1"/>
    <property type="molecule type" value="Genomic_DNA"/>
</dbReference>
<dbReference type="Proteomes" id="UP000002964">
    <property type="component" value="Unassembled WGS sequence"/>
</dbReference>
<dbReference type="eggNOG" id="COG0613">
    <property type="taxonomic scope" value="Bacteria"/>
</dbReference>
<reference evidence="3" key="1">
    <citation type="submission" date="2011-06" db="EMBL/GenBank/DDBJ databases">
        <authorList>
            <consortium name="US DOE Joint Genome Institute (JGI-PGF)"/>
            <person name="Lucas S."/>
            <person name="Han J."/>
            <person name="Lapidus A."/>
            <person name="Cheng J.-F."/>
            <person name="Goodwin L."/>
            <person name="Pitluck S."/>
            <person name="Peters L."/>
            <person name="Land M.L."/>
            <person name="Hauser L."/>
            <person name="Vogl K."/>
            <person name="Liu Z."/>
            <person name="Overmann J."/>
            <person name="Frigaard N.-U."/>
            <person name="Bryant D.A."/>
            <person name="Woyke T.J."/>
        </authorList>
    </citation>
    <scope>NUCLEOTIDE SEQUENCE [LARGE SCALE GENOMIC DNA]</scope>
    <source>
        <strain evidence="3">970</strain>
    </source>
</reference>
<gene>
    <name evidence="2" type="ORF">Thi970DRAFT_03254</name>
</gene>
<dbReference type="Gene3D" id="1.10.150.650">
    <property type="match status" value="1"/>
</dbReference>
<dbReference type="InterPro" id="IPR052018">
    <property type="entry name" value="PHP_domain"/>
</dbReference>
<dbReference type="Gene3D" id="3.20.20.140">
    <property type="entry name" value="Metal-dependent hydrolases"/>
    <property type="match status" value="1"/>
</dbReference>
<dbReference type="PANTHER" id="PTHR42924:SF3">
    <property type="entry name" value="POLYMERASE_HISTIDINOL PHOSPHATASE N-TERMINAL DOMAIN-CONTAINING PROTEIN"/>
    <property type="match status" value="1"/>
</dbReference>
<dbReference type="InterPro" id="IPR003141">
    <property type="entry name" value="Pol/His_phosphatase_N"/>
</dbReference>
<evidence type="ECO:0000313" key="2">
    <source>
        <dbReference type="EMBL" id="EIC19664.1"/>
    </source>
</evidence>
<dbReference type="InterPro" id="IPR016195">
    <property type="entry name" value="Pol/histidinol_Pase-like"/>
</dbReference>